<dbReference type="GO" id="GO:0006297">
    <property type="term" value="P:nucleotide-excision repair, DNA gap filling"/>
    <property type="evidence" value="ECO:0007669"/>
    <property type="project" value="TreeGrafter"/>
</dbReference>
<comment type="similarity">
    <text evidence="3 16">Belongs to the ATP-dependent DNA ligase family.</text>
</comment>
<dbReference type="OrthoDB" id="151490at2759"/>
<keyword evidence="21" id="KW-1185">Reference proteome</keyword>
<dbReference type="Gene3D" id="3.30.470.30">
    <property type="entry name" value="DNA ligase/mRNA capping enzyme"/>
    <property type="match status" value="1"/>
</dbReference>
<sequence length="1113" mass="127575">MATLSLHYSDDEGDDNDYSLVIKPKPTNNNQSSNSSHKPKQQIQPQPPKQQLKNNNNSKSSTSTRSNQNNDKYKTAFSLDYDDQDNIDQGDSNNNNDYLNDYKDNNINISDKDFIDFSDYKNSNSNSNSNKNIKSDEQDDEQDDEKDQQQQQQLKPIYINNYDYQKTVPFKAFCDLLDKVTTDTKHTVKKKHLSVFFNHFKEADQNYFQLIRLLLPHLDKERQTYGLKEKTLAKFYVEILNIANNSIDASRLINYRKPISNDIGGDFGTAVYLSLRNRCITKGCLSMADINLSLDQLNSTFDRKEKVRILKRILRFSTAQEQKWYVRIILKDLKTGLSEKSVLNFYHPDAMSHFNISSNLRTVCENLKPLIGTNQTGAANSGGRSIYDIEIKLFQPLKPMLANRQPINSVFSIMEGGQVVVETKYDGERIQIHRDGDTIKYFSRNSNDSTYIYGNMFNSVVKECVIPEKCIIDGELLVWDSIAQKFEDFGKLKTLALGGNGDSGDPLGANFGKQLCFIAFDVIYVKDQSVMELPLSQRYFLLKRCVNQKAKSFEISEHKPCSSTADLVNYLDVAIMNRDEGIMVKNLNTCYVPGERKDKWIKIKPEYIDGVGDDLDLVIIGGYYGSGVGRRGGTISHFLLGVPFIPDDIDFEDFNQNQSSTNNIQFFSFCKVGAGYTDQELQGLQKLLEPHWREYKTSNAPKLIQLAEPFKERPDVWIDPKVSVVLQIKAAQIVPSEKYRVGYTLRFPRVVKIRDDKSWGDALDFDGAIVMAQEFEGRYAKRKFEQSLESANNAAAKKKSKKAATTKKKGNTLLSIFQDTDTSNVIPIQTIFQGLEFCVVKGDTEYPKSRLEIMIVECGGSKVQYPSSRTNYVIASKEVVKVQNIISSGTIDVIHFKWIVDCYNESRLISLGPKYMIFTTEATKKEFLKDIDIYGDSYTLETTKEMLKDSFDQIDKQNNRSTTTNKSPPPQLFIKSNQDKFNLEKKYFLNQSWWGLFRGLVFYLDKYQVIGEESTILESNRFEIISNLIRFYGGDIDCKFIKNNITHVVIDNNDLSRLSFIKDTVFRQKYNIEIIEIDWILTCIEKKQIVHSINYEIIDDGDDQHELSLSKIN</sequence>
<dbReference type="InterPro" id="IPR021536">
    <property type="entry name" value="DNA_ligase_IV_dom"/>
</dbReference>
<evidence type="ECO:0000256" key="13">
    <source>
        <dbReference type="ARBA" id="ARBA00023242"/>
    </source>
</evidence>
<dbReference type="Gene3D" id="3.40.50.10190">
    <property type="entry name" value="BRCT domain"/>
    <property type="match status" value="2"/>
</dbReference>
<dbReference type="InterPro" id="IPR036599">
    <property type="entry name" value="DNA_ligase_N_sf"/>
</dbReference>
<feature type="compositionally biased region" description="Acidic residues" evidence="17">
    <location>
        <begin position="137"/>
        <end position="146"/>
    </location>
</feature>
<dbReference type="InterPro" id="IPR012309">
    <property type="entry name" value="DNA_ligase_ATP-dep_C"/>
</dbReference>
<dbReference type="PANTHER" id="PTHR45997:SF1">
    <property type="entry name" value="DNA LIGASE 4"/>
    <property type="match status" value="1"/>
</dbReference>
<keyword evidence="11 15" id="KW-0233">DNA recombination</keyword>
<evidence type="ECO:0000256" key="6">
    <source>
        <dbReference type="ARBA" id="ARBA00022737"/>
    </source>
</evidence>
<keyword evidence="9 15" id="KW-0067">ATP-binding</keyword>
<evidence type="ECO:0000256" key="8">
    <source>
        <dbReference type="ARBA" id="ARBA00022763"/>
    </source>
</evidence>
<evidence type="ECO:0000256" key="12">
    <source>
        <dbReference type="ARBA" id="ARBA00023204"/>
    </source>
</evidence>
<dbReference type="InterPro" id="IPR012340">
    <property type="entry name" value="NA-bd_OB-fold"/>
</dbReference>
<keyword evidence="8 15" id="KW-0227">DNA damage</keyword>
<gene>
    <name evidence="20" type="ORF">CYY_008872</name>
</gene>
<keyword evidence="7 15" id="KW-0547">Nucleotide-binding</keyword>
<keyword evidence="10" id="KW-0460">Magnesium</keyword>
<dbReference type="SUPFAM" id="SSF117018">
    <property type="entry name" value="ATP-dependent DNA ligase DNA-binding domain"/>
    <property type="match status" value="1"/>
</dbReference>
<dbReference type="InterPro" id="IPR001357">
    <property type="entry name" value="BRCT_dom"/>
</dbReference>
<evidence type="ECO:0000256" key="3">
    <source>
        <dbReference type="ARBA" id="ARBA00007572"/>
    </source>
</evidence>
<keyword evidence="13" id="KW-0539">Nucleus</keyword>
<dbReference type="SUPFAM" id="SSF52113">
    <property type="entry name" value="BRCT domain"/>
    <property type="match status" value="2"/>
</dbReference>
<keyword evidence="4 15" id="KW-0436">Ligase</keyword>
<feature type="region of interest" description="Disordered" evidence="17">
    <location>
        <begin position="1"/>
        <end position="71"/>
    </location>
</feature>
<dbReference type="Pfam" id="PF04675">
    <property type="entry name" value="DNA_ligase_A_N"/>
    <property type="match status" value="1"/>
</dbReference>
<comment type="caution">
    <text evidence="20">The sequence shown here is derived from an EMBL/GenBank/DDBJ whole genome shotgun (WGS) entry which is preliminary data.</text>
</comment>
<evidence type="ECO:0000256" key="1">
    <source>
        <dbReference type="ARBA" id="ARBA00001946"/>
    </source>
</evidence>
<dbReference type="GO" id="GO:0005524">
    <property type="term" value="F:ATP binding"/>
    <property type="evidence" value="ECO:0007669"/>
    <property type="project" value="UniProtKB-KW"/>
</dbReference>
<feature type="region of interest" description="Disordered" evidence="17">
    <location>
        <begin position="80"/>
        <end position="99"/>
    </location>
</feature>
<dbReference type="GO" id="GO:0032807">
    <property type="term" value="C:DNA ligase IV complex"/>
    <property type="evidence" value="ECO:0007669"/>
    <property type="project" value="TreeGrafter"/>
</dbReference>
<dbReference type="GO" id="GO:0006310">
    <property type="term" value="P:DNA recombination"/>
    <property type="evidence" value="ECO:0007669"/>
    <property type="project" value="UniProtKB-KW"/>
</dbReference>
<evidence type="ECO:0000256" key="9">
    <source>
        <dbReference type="ARBA" id="ARBA00022840"/>
    </source>
</evidence>
<dbReference type="Pfam" id="PF01068">
    <property type="entry name" value="DNA_ligase_A_M"/>
    <property type="match status" value="1"/>
</dbReference>
<accession>A0A8J4V0X8</accession>
<dbReference type="Proteomes" id="UP000695562">
    <property type="component" value="Unassembled WGS sequence"/>
</dbReference>
<dbReference type="EMBL" id="AJWJ01000591">
    <property type="protein sequence ID" value="KAF2069812.1"/>
    <property type="molecule type" value="Genomic_DNA"/>
</dbReference>
<evidence type="ECO:0000256" key="7">
    <source>
        <dbReference type="ARBA" id="ARBA00022741"/>
    </source>
</evidence>
<feature type="compositionally biased region" description="Low complexity" evidence="17">
    <location>
        <begin position="121"/>
        <end position="132"/>
    </location>
</feature>
<dbReference type="SUPFAM" id="SSF50249">
    <property type="entry name" value="Nucleic acid-binding proteins"/>
    <property type="match status" value="1"/>
</dbReference>
<name>A0A8J4V0X8_9MYCE</name>
<evidence type="ECO:0000256" key="2">
    <source>
        <dbReference type="ARBA" id="ARBA00004123"/>
    </source>
</evidence>
<comment type="subcellular location">
    <subcellularLocation>
        <location evidence="2">Nucleus</location>
    </subcellularLocation>
</comment>
<evidence type="ECO:0000313" key="20">
    <source>
        <dbReference type="EMBL" id="KAF2069812.1"/>
    </source>
</evidence>
<evidence type="ECO:0000259" key="19">
    <source>
        <dbReference type="PROSITE" id="PS50172"/>
    </source>
</evidence>
<proteinExistence type="inferred from homology"/>
<dbReference type="CDD" id="cd07903">
    <property type="entry name" value="Adenylation_DNA_ligase_IV"/>
    <property type="match status" value="1"/>
</dbReference>
<dbReference type="SMART" id="SM00292">
    <property type="entry name" value="BRCT"/>
    <property type="match status" value="2"/>
</dbReference>
<comment type="cofactor">
    <cofactor evidence="1">
        <name>Mg(2+)</name>
        <dbReference type="ChEBI" id="CHEBI:18420"/>
    </cofactor>
</comment>
<dbReference type="GO" id="GO:0046872">
    <property type="term" value="F:metal ion binding"/>
    <property type="evidence" value="ECO:0007669"/>
    <property type="project" value="UniProtKB-KW"/>
</dbReference>
<evidence type="ECO:0000256" key="14">
    <source>
        <dbReference type="ARBA" id="ARBA00034003"/>
    </source>
</evidence>
<dbReference type="Gene3D" id="2.40.50.140">
    <property type="entry name" value="Nucleic acid-binding proteins"/>
    <property type="match status" value="1"/>
</dbReference>
<feature type="domain" description="BRCT" evidence="19">
    <location>
        <begin position="996"/>
        <end position="1097"/>
    </location>
</feature>
<feature type="region of interest" description="Disordered" evidence="17">
    <location>
        <begin position="120"/>
        <end position="154"/>
    </location>
</feature>
<feature type="domain" description="BRCT" evidence="19">
    <location>
        <begin position="827"/>
        <end position="916"/>
    </location>
</feature>
<dbReference type="GO" id="GO:0071897">
    <property type="term" value="P:DNA biosynthetic process"/>
    <property type="evidence" value="ECO:0007669"/>
    <property type="project" value="InterPro"/>
</dbReference>
<dbReference type="PROSITE" id="PS50172">
    <property type="entry name" value="BRCT"/>
    <property type="match status" value="2"/>
</dbReference>
<feature type="domain" description="ATP-dependent DNA ligase family profile" evidence="18">
    <location>
        <begin position="514"/>
        <end position="644"/>
    </location>
</feature>
<evidence type="ECO:0000256" key="15">
    <source>
        <dbReference type="RuleBase" id="RU000617"/>
    </source>
</evidence>
<dbReference type="InterPro" id="IPR012308">
    <property type="entry name" value="DNA_ligase_ATP-dep_N"/>
</dbReference>
<dbReference type="GO" id="GO:0006303">
    <property type="term" value="P:double-strand break repair via nonhomologous end joining"/>
    <property type="evidence" value="ECO:0007669"/>
    <property type="project" value="TreeGrafter"/>
</dbReference>
<dbReference type="InterPro" id="IPR012310">
    <property type="entry name" value="DNA_ligase_ATP-dep_cent"/>
</dbReference>
<dbReference type="InterPro" id="IPR044125">
    <property type="entry name" value="Adenylation_DNA_ligase_IV"/>
</dbReference>
<keyword evidence="12 15" id="KW-0234">DNA repair</keyword>
<evidence type="ECO:0000256" key="4">
    <source>
        <dbReference type="ARBA" id="ARBA00022598"/>
    </source>
</evidence>
<dbReference type="EC" id="6.5.1.1" evidence="15"/>
<evidence type="ECO:0000256" key="16">
    <source>
        <dbReference type="RuleBase" id="RU004196"/>
    </source>
</evidence>
<dbReference type="AlphaFoldDB" id="A0A8J4V0X8"/>
<keyword evidence="6" id="KW-0677">Repeat</keyword>
<evidence type="ECO:0000256" key="5">
    <source>
        <dbReference type="ARBA" id="ARBA00022723"/>
    </source>
</evidence>
<evidence type="ECO:0000256" key="10">
    <source>
        <dbReference type="ARBA" id="ARBA00022842"/>
    </source>
</evidence>
<dbReference type="PROSITE" id="PS00697">
    <property type="entry name" value="DNA_LIGASE_A1"/>
    <property type="match status" value="1"/>
</dbReference>
<dbReference type="PROSITE" id="PS50160">
    <property type="entry name" value="DNA_LIGASE_A3"/>
    <property type="match status" value="1"/>
</dbReference>
<protein>
    <recommendedName>
        <fullName evidence="15">DNA ligase</fullName>
        <ecNumber evidence="15">6.5.1.1</ecNumber>
    </recommendedName>
</protein>
<dbReference type="PANTHER" id="PTHR45997">
    <property type="entry name" value="DNA LIGASE 4"/>
    <property type="match status" value="1"/>
</dbReference>
<dbReference type="NCBIfam" id="TIGR00574">
    <property type="entry name" value="dnl1"/>
    <property type="match status" value="1"/>
</dbReference>
<dbReference type="InterPro" id="IPR016059">
    <property type="entry name" value="DNA_ligase_ATP-dep_CS"/>
</dbReference>
<feature type="compositionally biased region" description="Low complexity" evidence="17">
    <location>
        <begin position="89"/>
        <end position="99"/>
    </location>
</feature>
<feature type="compositionally biased region" description="Low complexity" evidence="17">
    <location>
        <begin position="41"/>
        <end position="70"/>
    </location>
</feature>
<reference evidence="20" key="1">
    <citation type="submission" date="2020-01" db="EMBL/GenBank/DDBJ databases">
        <title>Development of genomics and gene disruption for Polysphondylium violaceum indicates a role for the polyketide synthase stlB in stalk morphogenesis.</title>
        <authorList>
            <person name="Narita B."/>
            <person name="Kawabe Y."/>
            <person name="Kin K."/>
            <person name="Saito T."/>
            <person name="Gibbs R."/>
            <person name="Kuspa A."/>
            <person name="Muzny D."/>
            <person name="Queller D."/>
            <person name="Richards S."/>
            <person name="Strassman J."/>
            <person name="Sucgang R."/>
            <person name="Worley K."/>
            <person name="Schaap P."/>
        </authorList>
    </citation>
    <scope>NUCLEOTIDE SEQUENCE</scope>
    <source>
        <strain evidence="20">QSvi11</strain>
    </source>
</reference>
<dbReference type="InterPro" id="IPR036420">
    <property type="entry name" value="BRCT_dom_sf"/>
</dbReference>
<organism evidence="20 21">
    <name type="scientific">Polysphondylium violaceum</name>
    <dbReference type="NCBI Taxonomy" id="133409"/>
    <lineage>
        <taxon>Eukaryota</taxon>
        <taxon>Amoebozoa</taxon>
        <taxon>Evosea</taxon>
        <taxon>Eumycetozoa</taxon>
        <taxon>Dictyostelia</taxon>
        <taxon>Dictyosteliales</taxon>
        <taxon>Dictyosteliaceae</taxon>
        <taxon>Polysphondylium</taxon>
    </lineage>
</organism>
<dbReference type="InterPro" id="IPR000977">
    <property type="entry name" value="DNA_ligase_ATP-dep"/>
</dbReference>
<dbReference type="Pfam" id="PF11411">
    <property type="entry name" value="DNA_ligase_IV"/>
    <property type="match status" value="1"/>
</dbReference>
<evidence type="ECO:0000313" key="21">
    <source>
        <dbReference type="Proteomes" id="UP000695562"/>
    </source>
</evidence>
<keyword evidence="5" id="KW-0479">Metal-binding</keyword>
<dbReference type="SUPFAM" id="SSF56091">
    <property type="entry name" value="DNA ligase/mRNA capping enzyme, catalytic domain"/>
    <property type="match status" value="1"/>
</dbReference>
<dbReference type="InterPro" id="IPR029710">
    <property type="entry name" value="LIG4"/>
</dbReference>
<dbReference type="Pfam" id="PF00533">
    <property type="entry name" value="BRCT"/>
    <property type="match status" value="2"/>
</dbReference>
<dbReference type="GO" id="GO:0003910">
    <property type="term" value="F:DNA ligase (ATP) activity"/>
    <property type="evidence" value="ECO:0007669"/>
    <property type="project" value="UniProtKB-EC"/>
</dbReference>
<dbReference type="Gene3D" id="1.10.3260.10">
    <property type="entry name" value="DNA ligase, ATP-dependent, N-terminal domain"/>
    <property type="match status" value="1"/>
</dbReference>
<dbReference type="CDD" id="cd17722">
    <property type="entry name" value="BRCT_DNA_ligase_IV_rpt1"/>
    <property type="match status" value="1"/>
</dbReference>
<dbReference type="GO" id="GO:0003677">
    <property type="term" value="F:DNA binding"/>
    <property type="evidence" value="ECO:0007669"/>
    <property type="project" value="InterPro"/>
</dbReference>
<dbReference type="CDD" id="cd07968">
    <property type="entry name" value="OBF_DNA_ligase_IV"/>
    <property type="match status" value="1"/>
</dbReference>
<evidence type="ECO:0000259" key="18">
    <source>
        <dbReference type="PROSITE" id="PS50160"/>
    </source>
</evidence>
<comment type="catalytic activity">
    <reaction evidence="14 15">
        <text>ATP + (deoxyribonucleotide)n-3'-hydroxyl + 5'-phospho-(deoxyribonucleotide)m = (deoxyribonucleotide)n+m + AMP + diphosphate.</text>
        <dbReference type="EC" id="6.5.1.1"/>
    </reaction>
</comment>
<dbReference type="Pfam" id="PF04679">
    <property type="entry name" value="DNA_ligase_A_C"/>
    <property type="match status" value="1"/>
</dbReference>
<evidence type="ECO:0000256" key="11">
    <source>
        <dbReference type="ARBA" id="ARBA00023172"/>
    </source>
</evidence>
<evidence type="ECO:0000256" key="17">
    <source>
        <dbReference type="SAM" id="MobiDB-lite"/>
    </source>
</evidence>